<reference evidence="10 11" key="1">
    <citation type="journal article" date="2012" name="J. Bacteriol.">
        <title>Genome Sequence of Idiomarina xiamenensis Type Strain 10-D-4.</title>
        <authorList>
            <person name="Lai Q."/>
            <person name="Wang L."/>
            <person name="Wang W."/>
            <person name="Shao Z."/>
        </authorList>
    </citation>
    <scope>NUCLEOTIDE SEQUENCE [LARGE SCALE GENOMIC DNA]</scope>
    <source>
        <strain evidence="10 11">10-D-4</strain>
    </source>
</reference>
<dbReference type="AlphaFoldDB" id="K2KHK2"/>
<dbReference type="PATRIC" id="fig|740709.3.peg.43"/>
<evidence type="ECO:0000256" key="4">
    <source>
        <dbReference type="ARBA" id="ARBA00022801"/>
    </source>
</evidence>
<dbReference type="OrthoDB" id="9807890at2"/>
<dbReference type="GO" id="GO:0110154">
    <property type="term" value="P:RNA decapping"/>
    <property type="evidence" value="ECO:0007669"/>
    <property type="project" value="TreeGrafter"/>
</dbReference>
<dbReference type="GO" id="GO:0005737">
    <property type="term" value="C:cytoplasm"/>
    <property type="evidence" value="ECO:0007669"/>
    <property type="project" value="TreeGrafter"/>
</dbReference>
<dbReference type="Gene3D" id="3.60.21.10">
    <property type="match status" value="1"/>
</dbReference>
<dbReference type="InterPro" id="IPR029052">
    <property type="entry name" value="Metallo-depent_PP-like"/>
</dbReference>
<comment type="catalytic activity">
    <reaction evidence="8">
        <text>P(1),P(4)-bis(5'-adenosyl) tetraphosphate + H2O = 2 ADP + 2 H(+)</text>
        <dbReference type="Rhea" id="RHEA:24252"/>
        <dbReference type="ChEBI" id="CHEBI:15377"/>
        <dbReference type="ChEBI" id="CHEBI:15378"/>
        <dbReference type="ChEBI" id="CHEBI:58141"/>
        <dbReference type="ChEBI" id="CHEBI:456216"/>
        <dbReference type="EC" id="3.6.1.41"/>
    </reaction>
</comment>
<comment type="caution">
    <text evidence="10">The sequence shown here is derived from an EMBL/GenBank/DDBJ whole genome shotgun (WGS) entry which is preliminary data.</text>
</comment>
<name>K2KHK2_9GAMM</name>
<evidence type="ECO:0000256" key="6">
    <source>
        <dbReference type="ARBA" id="ARBA00032248"/>
    </source>
</evidence>
<feature type="domain" description="Calcineurin-like phosphoesterase" evidence="9">
    <location>
        <begin position="5"/>
        <end position="129"/>
    </location>
</feature>
<evidence type="ECO:0000256" key="7">
    <source>
        <dbReference type="ARBA" id="ARBA00033210"/>
    </source>
</evidence>
<dbReference type="NCBIfam" id="TIGR00668">
    <property type="entry name" value="apaH"/>
    <property type="match status" value="1"/>
</dbReference>
<gene>
    <name evidence="10" type="primary">apaH</name>
    <name evidence="10" type="ORF">A10D4_00215</name>
</gene>
<dbReference type="InterPro" id="IPR050126">
    <property type="entry name" value="Ap4A_hydrolase"/>
</dbReference>
<evidence type="ECO:0000259" key="9">
    <source>
        <dbReference type="Pfam" id="PF00149"/>
    </source>
</evidence>
<accession>K2KHK2</accession>
<comment type="similarity">
    <text evidence="2">Belongs to the Ap4A hydrolase family.</text>
</comment>
<dbReference type="EC" id="3.6.1.41" evidence="3"/>
<evidence type="ECO:0000256" key="2">
    <source>
        <dbReference type="ARBA" id="ARBA00005419"/>
    </source>
</evidence>
<protein>
    <recommendedName>
        <fullName evidence="3">bis(5'-nucleosyl)-tetraphosphatase (symmetrical)</fullName>
        <ecNumber evidence="3">3.6.1.41</ecNumber>
    </recommendedName>
    <alternativeName>
        <fullName evidence="6">Ap4A hydrolase</fullName>
    </alternativeName>
    <alternativeName>
        <fullName evidence="5">Diadenosine 5',5'''-P1,P4-tetraphosphate pyrophosphohydrolase</fullName>
    </alternativeName>
    <alternativeName>
        <fullName evidence="7">Diadenosine tetraphosphatase</fullName>
    </alternativeName>
</protein>
<evidence type="ECO:0000256" key="3">
    <source>
        <dbReference type="ARBA" id="ARBA00012506"/>
    </source>
</evidence>
<proteinExistence type="inferred from homology"/>
<dbReference type="PANTHER" id="PTHR42850:SF11">
    <property type="entry name" value="BIS(5'-NUCLEOSYL)-TETRAPHOSPHATASE [SYMMETRICAL]"/>
    <property type="match status" value="1"/>
</dbReference>
<dbReference type="PANTHER" id="PTHR42850">
    <property type="entry name" value="METALLOPHOSPHOESTERASE"/>
    <property type="match status" value="1"/>
</dbReference>
<dbReference type="InterPro" id="IPR004843">
    <property type="entry name" value="Calcineurin-like_PHP"/>
</dbReference>
<dbReference type="Proteomes" id="UP000014115">
    <property type="component" value="Unassembled WGS sequence"/>
</dbReference>
<dbReference type="GO" id="GO:0016791">
    <property type="term" value="F:phosphatase activity"/>
    <property type="evidence" value="ECO:0007669"/>
    <property type="project" value="TreeGrafter"/>
</dbReference>
<evidence type="ECO:0000313" key="10">
    <source>
        <dbReference type="EMBL" id="EKE87473.1"/>
    </source>
</evidence>
<keyword evidence="11" id="KW-1185">Reference proteome</keyword>
<dbReference type="Pfam" id="PF00149">
    <property type="entry name" value="Metallophos"/>
    <property type="match status" value="1"/>
</dbReference>
<dbReference type="eggNOG" id="COG0639">
    <property type="taxonomic scope" value="Bacteria"/>
</dbReference>
<evidence type="ECO:0000256" key="5">
    <source>
        <dbReference type="ARBA" id="ARBA00031248"/>
    </source>
</evidence>
<dbReference type="STRING" id="740709.A10D4_00215"/>
<organism evidence="10 11">
    <name type="scientific">Idiomarina xiamenensis 10-D-4</name>
    <dbReference type="NCBI Taxonomy" id="740709"/>
    <lineage>
        <taxon>Bacteria</taxon>
        <taxon>Pseudomonadati</taxon>
        <taxon>Pseudomonadota</taxon>
        <taxon>Gammaproteobacteria</taxon>
        <taxon>Alteromonadales</taxon>
        <taxon>Idiomarinaceae</taxon>
        <taxon>Idiomarina</taxon>
    </lineage>
</organism>
<dbReference type="SUPFAM" id="SSF56300">
    <property type="entry name" value="Metallo-dependent phosphatases"/>
    <property type="match status" value="1"/>
</dbReference>
<keyword evidence="4 10" id="KW-0378">Hydrolase</keyword>
<dbReference type="RefSeq" id="WP_008486960.1">
    <property type="nucleotide sequence ID" value="NZ_AMRG01000001.1"/>
</dbReference>
<dbReference type="NCBIfam" id="NF001204">
    <property type="entry name" value="PRK00166.1"/>
    <property type="match status" value="1"/>
</dbReference>
<evidence type="ECO:0000313" key="11">
    <source>
        <dbReference type="Proteomes" id="UP000014115"/>
    </source>
</evidence>
<comment type="function">
    <text evidence="1">Hydrolyzes diadenosine 5',5'''-P1,P4-tetraphosphate to yield ADP.</text>
</comment>
<dbReference type="PIRSF" id="PIRSF000903">
    <property type="entry name" value="B5n-ttraPtase_sm"/>
    <property type="match status" value="1"/>
</dbReference>
<dbReference type="GO" id="GO:0008803">
    <property type="term" value="F:bis(5'-nucleosyl)-tetraphosphatase (symmetrical) activity"/>
    <property type="evidence" value="ECO:0007669"/>
    <property type="project" value="UniProtKB-EC"/>
</dbReference>
<dbReference type="InterPro" id="IPR004617">
    <property type="entry name" value="ApaH"/>
</dbReference>
<dbReference type="EMBL" id="AMRG01000001">
    <property type="protein sequence ID" value="EKE87473.1"/>
    <property type="molecule type" value="Genomic_DNA"/>
</dbReference>
<dbReference type="CDD" id="cd07422">
    <property type="entry name" value="MPP_ApaH"/>
    <property type="match status" value="1"/>
</dbReference>
<evidence type="ECO:0000256" key="1">
    <source>
        <dbReference type="ARBA" id="ARBA00003413"/>
    </source>
</evidence>
<evidence type="ECO:0000256" key="8">
    <source>
        <dbReference type="ARBA" id="ARBA00049417"/>
    </source>
</evidence>
<sequence>MADYFVGDLQGCYKELDCLLERVNFNPQQDQLWCVGDLIARGPDSLATLQYLKSLGDSVNTVLGNHDLNFLAVMHGLRQPSDNDKLHALLASPERHYWHDWFCQQPLLRHNEQLGVVMTHAGIYPWWSIAEARQYAAEVESQLRSEHLGSLLKTMYGNKPDIWHSSLNETDRYRFIVNAFTRMRFCNADGRLDFSCKIAPEDNKDNRLKPWFSYWRPKPSLTVIFGHWAALMGRTGSQYVIGLDTGCVWGEYLTLLDWQHKQYYYQPALS</sequence>